<dbReference type="EMBL" id="JAYWLC010000006">
    <property type="protein sequence ID" value="MER5171980.1"/>
    <property type="molecule type" value="Genomic_DNA"/>
</dbReference>
<protein>
    <submittedName>
        <fullName evidence="2">Uncharacterized protein</fullName>
    </submittedName>
</protein>
<evidence type="ECO:0000256" key="1">
    <source>
        <dbReference type="SAM" id="Phobius"/>
    </source>
</evidence>
<feature type="transmembrane region" description="Helical" evidence="1">
    <location>
        <begin position="132"/>
        <end position="153"/>
    </location>
</feature>
<gene>
    <name evidence="2" type="ORF">VSX56_09340</name>
</gene>
<accession>A0ABV1SGX4</accession>
<evidence type="ECO:0000313" key="3">
    <source>
        <dbReference type="Proteomes" id="UP001438953"/>
    </source>
</evidence>
<feature type="transmembrane region" description="Helical" evidence="1">
    <location>
        <begin position="44"/>
        <end position="63"/>
    </location>
</feature>
<name>A0ABV1SGX4_9RHOB</name>
<feature type="transmembrane region" description="Helical" evidence="1">
    <location>
        <begin position="108"/>
        <end position="126"/>
    </location>
</feature>
<organism evidence="2 3">
    <name type="scientific">Thioclava kandeliae</name>
    <dbReference type="NCBI Taxonomy" id="3070818"/>
    <lineage>
        <taxon>Bacteria</taxon>
        <taxon>Pseudomonadati</taxon>
        <taxon>Pseudomonadota</taxon>
        <taxon>Alphaproteobacteria</taxon>
        <taxon>Rhodobacterales</taxon>
        <taxon>Paracoccaceae</taxon>
        <taxon>Thioclava</taxon>
    </lineage>
</organism>
<reference evidence="2 3" key="1">
    <citation type="submission" date="2024-06" db="EMBL/GenBank/DDBJ databases">
        <title>Thioclava kandeliae sp. nov. from a rhizosphere soil sample of Kandelia candel in a mangrove.</title>
        <authorList>
            <person name="Mu T."/>
        </authorList>
    </citation>
    <scope>NUCLEOTIDE SEQUENCE [LARGE SCALE GENOMIC DNA]</scope>
    <source>
        <strain evidence="2 3">CPCC 100088</strain>
    </source>
</reference>
<keyword evidence="1" id="KW-1133">Transmembrane helix</keyword>
<keyword evidence="1" id="KW-0472">Membrane</keyword>
<dbReference type="Proteomes" id="UP001438953">
    <property type="component" value="Unassembled WGS sequence"/>
</dbReference>
<comment type="caution">
    <text evidence="2">The sequence shown here is derived from an EMBL/GenBank/DDBJ whole genome shotgun (WGS) entry which is preliminary data.</text>
</comment>
<evidence type="ECO:0000313" key="2">
    <source>
        <dbReference type="EMBL" id="MER5171980.1"/>
    </source>
</evidence>
<dbReference type="RefSeq" id="WP_339114017.1">
    <property type="nucleotide sequence ID" value="NZ_JAYWLC010000006.1"/>
</dbReference>
<sequence length="165" mass="17885">MSWGGLIFLMVLGCVVSLAGQLYVWGKGPTRTRDAEYEAGITRIGAASLGGVILFIFLLAIGVDNISPLASYMAFATGICVTLVIAWADTRQTMNERNYDLGMKYDAVMFVVAAMHVVFGIMMGSFGWNFDMLSLIFVELVIVLVSVIFRSVFKAAASEAGEHAH</sequence>
<keyword evidence="1" id="KW-0812">Transmembrane</keyword>
<feature type="transmembrane region" description="Helical" evidence="1">
    <location>
        <begin position="6"/>
        <end position="24"/>
    </location>
</feature>
<keyword evidence="3" id="KW-1185">Reference proteome</keyword>
<proteinExistence type="predicted"/>
<feature type="transmembrane region" description="Helical" evidence="1">
    <location>
        <begin position="69"/>
        <end position="88"/>
    </location>
</feature>